<gene>
    <name evidence="3" type="ORF">QWZ14_24630</name>
</gene>
<name>A0ABT8ACL9_9PROT</name>
<dbReference type="Pfam" id="PF13519">
    <property type="entry name" value="VWA_2"/>
    <property type="match status" value="1"/>
</dbReference>
<dbReference type="InterPro" id="IPR036465">
    <property type="entry name" value="vWFA_dom_sf"/>
</dbReference>
<feature type="region of interest" description="Disordered" evidence="1">
    <location>
        <begin position="312"/>
        <end position="342"/>
    </location>
</feature>
<dbReference type="SUPFAM" id="SSF53300">
    <property type="entry name" value="vWA-like"/>
    <property type="match status" value="1"/>
</dbReference>
<evidence type="ECO:0000256" key="1">
    <source>
        <dbReference type="SAM" id="MobiDB-lite"/>
    </source>
</evidence>
<dbReference type="EMBL" id="JAUFPN010000195">
    <property type="protein sequence ID" value="MDN3567577.1"/>
    <property type="molecule type" value="Genomic_DNA"/>
</dbReference>
<proteinExistence type="predicted"/>
<dbReference type="SUPFAM" id="SSF52540">
    <property type="entry name" value="P-loop containing nucleoside triphosphate hydrolases"/>
    <property type="match status" value="1"/>
</dbReference>
<dbReference type="GO" id="GO:0016851">
    <property type="term" value="F:magnesium chelatase activity"/>
    <property type="evidence" value="ECO:0007669"/>
    <property type="project" value="UniProtKB-EC"/>
</dbReference>
<dbReference type="Gene3D" id="3.40.50.300">
    <property type="entry name" value="P-loop containing nucleotide triphosphate hydrolases"/>
    <property type="match status" value="1"/>
</dbReference>
<dbReference type="RefSeq" id="WP_290319624.1">
    <property type="nucleotide sequence ID" value="NZ_JAUFPN010000195.1"/>
</dbReference>
<dbReference type="NCBIfam" id="NF009943">
    <property type="entry name" value="PRK13406.1"/>
    <property type="match status" value="1"/>
</dbReference>
<protein>
    <submittedName>
        <fullName evidence="3">Magnesium chelatase subunit D</fullName>
        <ecNumber evidence="3">6.6.1.1</ecNumber>
    </submittedName>
</protein>
<accession>A0ABT8ACL9</accession>
<dbReference type="Proteomes" id="UP001529369">
    <property type="component" value="Unassembled WGS sequence"/>
</dbReference>
<dbReference type="SMART" id="SM00327">
    <property type="entry name" value="VWA"/>
    <property type="match status" value="1"/>
</dbReference>
<sequence>MAEVPSPWGDAVLAATLLAIDPAGAGGACLHALPGPVRDRWLEALRALLPPGTPWRRVPAGIADGRLLGGLDLAATLRAGRPVAERGLLAEADGGIILLAMAERLGPGTAARLAAVQDTGRVAAERDGLALRADARLGVVALDEGIGPEEAPPAALLDRLAFRLDLTPLRAGEAPLPPVQDLAAARALLPAVTAGADVLEALCGTALALGIGSLRAPLLALRVARAAAALAGRAAVTEVEPALAARRVLGPRATQLPAAEPPEPEPPPPEDQPPPEDTPPPPPPEAEALQDILLAAAAASMPAGLLNQLRLAGGPGRASAPGKAGQQKQSPKRGRPIGSRAGALRGGSRLALVETLRAAAPWQRLRGATSGRLAIRPEDLRILRFREKSETATIFVVDASGSAALNRLAEAKGAVELLLADCYIRRDKVALIAFRGTTAELLLPPTNSLVRAKRSLAGLPGGGGTPMAAALDQALLLAEAIRRRGQTPLVVLLTDGRANVARDGKGGRPRAEAEAHEAARACRAARLTGLLVDTSPRPQEAGRRLAAEMGARYLPLPMADAATLSQAVRSTGSQAMRGAGR</sequence>
<comment type="caution">
    <text evidence="3">The sequence shown here is derived from an EMBL/GenBank/DDBJ whole genome shotgun (WGS) entry which is preliminary data.</text>
</comment>
<dbReference type="PANTHER" id="PTHR43473">
    <property type="entry name" value="MAGNESIUM-CHELATASE SUBUNIT CHLD, CHLOROPLASTIC"/>
    <property type="match status" value="1"/>
</dbReference>
<feature type="compositionally biased region" description="Pro residues" evidence="1">
    <location>
        <begin position="259"/>
        <end position="285"/>
    </location>
</feature>
<dbReference type="Gene3D" id="3.40.50.410">
    <property type="entry name" value="von Willebrand factor, type A domain"/>
    <property type="match status" value="1"/>
</dbReference>
<evidence type="ECO:0000259" key="2">
    <source>
        <dbReference type="PROSITE" id="PS50234"/>
    </source>
</evidence>
<dbReference type="EC" id="6.6.1.1" evidence="3"/>
<dbReference type="PANTHER" id="PTHR43473:SF2">
    <property type="entry name" value="MAGNESIUM-CHELATASE SUBUNIT CHLD, CHLOROPLASTIC"/>
    <property type="match status" value="1"/>
</dbReference>
<dbReference type="Gene3D" id="1.10.8.80">
    <property type="entry name" value="Magnesium chelatase subunit I, C-Terminal domain"/>
    <property type="match status" value="1"/>
</dbReference>
<evidence type="ECO:0000313" key="3">
    <source>
        <dbReference type="EMBL" id="MDN3567577.1"/>
    </source>
</evidence>
<feature type="domain" description="VWFA" evidence="2">
    <location>
        <begin position="392"/>
        <end position="571"/>
    </location>
</feature>
<keyword evidence="3" id="KW-0436">Ligase</keyword>
<organism evidence="3 4">
    <name type="scientific">Paeniroseomonas aquatica</name>
    <dbReference type="NCBI Taxonomy" id="373043"/>
    <lineage>
        <taxon>Bacteria</taxon>
        <taxon>Pseudomonadati</taxon>
        <taxon>Pseudomonadota</taxon>
        <taxon>Alphaproteobacteria</taxon>
        <taxon>Acetobacterales</taxon>
        <taxon>Acetobacteraceae</taxon>
        <taxon>Paeniroseomonas</taxon>
    </lineage>
</organism>
<feature type="region of interest" description="Disordered" evidence="1">
    <location>
        <begin position="252"/>
        <end position="286"/>
    </location>
</feature>
<dbReference type="InterPro" id="IPR041628">
    <property type="entry name" value="ChlI/MoxR_AAA_lid"/>
</dbReference>
<reference evidence="4" key="1">
    <citation type="journal article" date="2019" name="Int. J. Syst. Evol. Microbiol.">
        <title>The Global Catalogue of Microorganisms (GCM) 10K type strain sequencing project: providing services to taxonomists for standard genome sequencing and annotation.</title>
        <authorList>
            <consortium name="The Broad Institute Genomics Platform"/>
            <consortium name="The Broad Institute Genome Sequencing Center for Infectious Disease"/>
            <person name="Wu L."/>
            <person name="Ma J."/>
        </authorList>
    </citation>
    <scope>NUCLEOTIDE SEQUENCE [LARGE SCALE GENOMIC DNA]</scope>
    <source>
        <strain evidence="4">CECT 7131</strain>
    </source>
</reference>
<dbReference type="InterPro" id="IPR002035">
    <property type="entry name" value="VWF_A"/>
</dbReference>
<dbReference type="PROSITE" id="PS50234">
    <property type="entry name" value="VWFA"/>
    <property type="match status" value="1"/>
</dbReference>
<dbReference type="Pfam" id="PF17863">
    <property type="entry name" value="AAA_lid_2"/>
    <property type="match status" value="1"/>
</dbReference>
<keyword evidence="4" id="KW-1185">Reference proteome</keyword>
<dbReference type="InterPro" id="IPR027417">
    <property type="entry name" value="P-loop_NTPase"/>
</dbReference>
<evidence type="ECO:0000313" key="4">
    <source>
        <dbReference type="Proteomes" id="UP001529369"/>
    </source>
</evidence>